<dbReference type="PANTHER" id="PTHR14296">
    <property type="entry name" value="REMODELING AND SPACING FACTOR 1"/>
    <property type="match status" value="1"/>
</dbReference>
<evidence type="ECO:0000313" key="3">
    <source>
        <dbReference type="Proteomes" id="UP000324897"/>
    </source>
</evidence>
<dbReference type="AlphaFoldDB" id="A0A5J9UDD3"/>
<sequence>MASPAKRAKPSPAKPPGAQPREDDAPAEDPVVLLRRRWELASVLHFLRVFEPVIKGDLELSAEDIEMALVSNNHNLARLHIALLKVGIPPANKNLKIEDGWMIVTAKKLSDWWSWVAEGTNPLTTDPGKEVETYKKQDPVQRLLILKALCEVRSEQSDAVWYVNDEMKKGTDISNFRKGKLGSGSNGTIYWYDGDSTIGHRLYTEDVTVDYKRNWKGRSGRLTKPVINIHWETVATNLDEFLEISKKLCKKGRAESAVAEYLKTEVIPDVEKLQKKKERALKRQQKKDECLAFANSYQPRSLRERRRVSYTYSDYDRSIMEAIKVASKAKEHESHEEGTKEKRVSRQGDKGANGSSDTNSELNKDGQKDATYLSDLSSDDDEDRDYSDKDGDSPCSDGDNNAYDSHKSDMEEEDVYVTRKRTRLAARMVNDKPRQGLRRSQRNVKNNEDTMEPGQLTPQAMTKKTLRQRPTPVSKQPETAFSGSEDDRALTVADSENESEDYRARIVADSEDESE</sequence>
<feature type="compositionally biased region" description="Basic and acidic residues" evidence="1">
    <location>
        <begin position="328"/>
        <end position="349"/>
    </location>
</feature>
<comment type="caution">
    <text evidence="2">The sequence shown here is derived from an EMBL/GenBank/DDBJ whole genome shotgun (WGS) entry which is preliminary data.</text>
</comment>
<evidence type="ECO:0000313" key="2">
    <source>
        <dbReference type="EMBL" id="TVU21504.1"/>
    </source>
</evidence>
<reference evidence="2 3" key="1">
    <citation type="journal article" date="2019" name="Sci. Rep.">
        <title>A high-quality genome of Eragrostis curvula grass provides insights into Poaceae evolution and supports new strategies to enhance forage quality.</title>
        <authorList>
            <person name="Carballo J."/>
            <person name="Santos B.A.C.M."/>
            <person name="Zappacosta D."/>
            <person name="Garbus I."/>
            <person name="Selva J.P."/>
            <person name="Gallo C.A."/>
            <person name="Diaz A."/>
            <person name="Albertini E."/>
            <person name="Caccamo M."/>
            <person name="Echenique V."/>
        </authorList>
    </citation>
    <scope>NUCLEOTIDE SEQUENCE [LARGE SCALE GENOMIC DNA]</scope>
    <source>
        <strain evidence="3">cv. Victoria</strain>
        <tissue evidence="2">Leaf</tissue>
    </source>
</reference>
<accession>A0A5J9UDD3</accession>
<feature type="region of interest" description="Disordered" evidence="1">
    <location>
        <begin position="1"/>
        <end position="25"/>
    </location>
</feature>
<feature type="compositionally biased region" description="Polar residues" evidence="1">
    <location>
        <begin position="471"/>
        <end position="482"/>
    </location>
</feature>
<dbReference type="EMBL" id="RWGY01000026">
    <property type="protein sequence ID" value="TVU21504.1"/>
    <property type="molecule type" value="Genomic_DNA"/>
</dbReference>
<feature type="region of interest" description="Disordered" evidence="1">
    <location>
        <begin position="326"/>
        <end position="515"/>
    </location>
</feature>
<name>A0A5J9UDD3_9POAL</name>
<organism evidence="2 3">
    <name type="scientific">Eragrostis curvula</name>
    <name type="common">weeping love grass</name>
    <dbReference type="NCBI Taxonomy" id="38414"/>
    <lineage>
        <taxon>Eukaryota</taxon>
        <taxon>Viridiplantae</taxon>
        <taxon>Streptophyta</taxon>
        <taxon>Embryophyta</taxon>
        <taxon>Tracheophyta</taxon>
        <taxon>Spermatophyta</taxon>
        <taxon>Magnoliopsida</taxon>
        <taxon>Liliopsida</taxon>
        <taxon>Poales</taxon>
        <taxon>Poaceae</taxon>
        <taxon>PACMAD clade</taxon>
        <taxon>Chloridoideae</taxon>
        <taxon>Eragrostideae</taxon>
        <taxon>Eragrostidinae</taxon>
        <taxon>Eragrostis</taxon>
    </lineage>
</organism>
<protein>
    <recommendedName>
        <fullName evidence="4">DDT domain-containing protein</fullName>
    </recommendedName>
</protein>
<dbReference type="GO" id="GO:0006355">
    <property type="term" value="P:regulation of DNA-templated transcription"/>
    <property type="evidence" value="ECO:0007669"/>
    <property type="project" value="InterPro"/>
</dbReference>
<keyword evidence="3" id="KW-1185">Reference proteome</keyword>
<dbReference type="PANTHER" id="PTHR14296:SF13">
    <property type="entry name" value="OS01G0180700 PROTEIN"/>
    <property type="match status" value="1"/>
</dbReference>
<feature type="non-terminal residue" evidence="2">
    <location>
        <position position="1"/>
    </location>
</feature>
<dbReference type="Gramene" id="TVU21504">
    <property type="protein sequence ID" value="TVU21504"/>
    <property type="gene ID" value="EJB05_31143"/>
</dbReference>
<dbReference type="InterPro" id="IPR028938">
    <property type="entry name" value="Rsf1-like"/>
</dbReference>
<evidence type="ECO:0008006" key="4">
    <source>
        <dbReference type="Google" id="ProtNLM"/>
    </source>
</evidence>
<proteinExistence type="predicted"/>
<dbReference type="Proteomes" id="UP000324897">
    <property type="component" value="Unassembled WGS sequence"/>
</dbReference>
<evidence type="ECO:0000256" key="1">
    <source>
        <dbReference type="SAM" id="MobiDB-lite"/>
    </source>
</evidence>
<dbReference type="GO" id="GO:0031213">
    <property type="term" value="C:RSF complex"/>
    <property type="evidence" value="ECO:0007669"/>
    <property type="project" value="InterPro"/>
</dbReference>
<gene>
    <name evidence="2" type="ORF">EJB05_31143</name>
</gene>
<dbReference type="OrthoDB" id="303107at2759"/>